<feature type="non-terminal residue" evidence="2">
    <location>
        <position position="1"/>
    </location>
</feature>
<feature type="compositionally biased region" description="Polar residues" evidence="1">
    <location>
        <begin position="1"/>
        <end position="13"/>
    </location>
</feature>
<dbReference type="EMBL" id="BTSX01000006">
    <property type="protein sequence ID" value="GMT07971.1"/>
    <property type="molecule type" value="Genomic_DNA"/>
</dbReference>
<proteinExistence type="predicted"/>
<evidence type="ECO:0000313" key="2">
    <source>
        <dbReference type="EMBL" id="GMT07971.1"/>
    </source>
</evidence>
<evidence type="ECO:0000313" key="3">
    <source>
        <dbReference type="Proteomes" id="UP001432027"/>
    </source>
</evidence>
<protein>
    <submittedName>
        <fullName evidence="2">Uncharacterized protein</fullName>
    </submittedName>
</protein>
<accession>A0AAV5UNH6</accession>
<comment type="caution">
    <text evidence="2">The sequence shown here is derived from an EMBL/GenBank/DDBJ whole genome shotgun (WGS) entry which is preliminary data.</text>
</comment>
<organism evidence="2 3">
    <name type="scientific">Pristionchus entomophagus</name>
    <dbReference type="NCBI Taxonomy" id="358040"/>
    <lineage>
        <taxon>Eukaryota</taxon>
        <taxon>Metazoa</taxon>
        <taxon>Ecdysozoa</taxon>
        <taxon>Nematoda</taxon>
        <taxon>Chromadorea</taxon>
        <taxon>Rhabditida</taxon>
        <taxon>Rhabditina</taxon>
        <taxon>Diplogasteromorpha</taxon>
        <taxon>Diplogasteroidea</taxon>
        <taxon>Neodiplogasteridae</taxon>
        <taxon>Pristionchus</taxon>
    </lineage>
</organism>
<gene>
    <name evidence="2" type="ORF">PENTCL1PPCAC_30145</name>
</gene>
<evidence type="ECO:0000256" key="1">
    <source>
        <dbReference type="SAM" id="MobiDB-lite"/>
    </source>
</evidence>
<keyword evidence="3" id="KW-1185">Reference proteome</keyword>
<sequence>SAMLRSSRTSSPRIDNYHRLDQESREPGIVSRFLDDSPRHMRRHRSKRHNSVAFFYLIATTTTSTDAL</sequence>
<reference evidence="2" key="1">
    <citation type="submission" date="2023-10" db="EMBL/GenBank/DDBJ databases">
        <title>Genome assembly of Pristionchus species.</title>
        <authorList>
            <person name="Yoshida K."/>
            <person name="Sommer R.J."/>
        </authorList>
    </citation>
    <scope>NUCLEOTIDE SEQUENCE</scope>
    <source>
        <strain evidence="2">RS0144</strain>
    </source>
</reference>
<name>A0AAV5UNH6_9BILA</name>
<feature type="region of interest" description="Disordered" evidence="1">
    <location>
        <begin position="1"/>
        <end position="22"/>
    </location>
</feature>
<dbReference type="Proteomes" id="UP001432027">
    <property type="component" value="Unassembled WGS sequence"/>
</dbReference>
<dbReference type="AlphaFoldDB" id="A0AAV5UNH6"/>